<dbReference type="AlphaFoldDB" id="A0A562QRB6"/>
<evidence type="ECO:0000313" key="1">
    <source>
        <dbReference type="EMBL" id="TWI58626.1"/>
    </source>
</evidence>
<dbReference type="EMBL" id="VLKY01000001">
    <property type="protein sequence ID" value="TWI58626.1"/>
    <property type="molecule type" value="Genomic_DNA"/>
</dbReference>
<organism evidence="1 2">
    <name type="scientific">Pseudomonas duriflava</name>
    <dbReference type="NCBI Taxonomy" id="459528"/>
    <lineage>
        <taxon>Bacteria</taxon>
        <taxon>Pseudomonadati</taxon>
        <taxon>Pseudomonadota</taxon>
        <taxon>Gammaproteobacteria</taxon>
        <taxon>Pseudomonadales</taxon>
        <taxon>Pseudomonadaceae</taxon>
        <taxon>Pseudomonas</taxon>
    </lineage>
</organism>
<reference evidence="1 2" key="1">
    <citation type="journal article" date="2015" name="Stand. Genomic Sci.">
        <title>Genomic Encyclopedia of Bacterial and Archaeal Type Strains, Phase III: the genomes of soil and plant-associated and newly described type strains.</title>
        <authorList>
            <person name="Whitman W.B."/>
            <person name="Woyke T."/>
            <person name="Klenk H.P."/>
            <person name="Zhou Y."/>
            <person name="Lilburn T.G."/>
            <person name="Beck B.J."/>
            <person name="De Vos P."/>
            <person name="Vandamme P."/>
            <person name="Eisen J.A."/>
            <person name="Garrity G."/>
            <person name="Hugenholtz P."/>
            <person name="Kyrpides N.C."/>
        </authorList>
    </citation>
    <scope>NUCLEOTIDE SEQUENCE [LARGE SCALE GENOMIC DNA]</scope>
    <source>
        <strain evidence="1 2">CGMCC 1.6858</strain>
    </source>
</reference>
<comment type="caution">
    <text evidence="1">The sequence shown here is derived from an EMBL/GenBank/DDBJ whole genome shotgun (WGS) entry which is preliminary data.</text>
</comment>
<dbReference type="OrthoDB" id="8821151at2"/>
<evidence type="ECO:0008006" key="3">
    <source>
        <dbReference type="Google" id="ProtNLM"/>
    </source>
</evidence>
<dbReference type="Pfam" id="PF11254">
    <property type="entry name" value="DUF3053"/>
    <property type="match status" value="1"/>
</dbReference>
<accession>A0A562QRB6</accession>
<proteinExistence type="predicted"/>
<dbReference type="PROSITE" id="PS51257">
    <property type="entry name" value="PROKAR_LIPOPROTEIN"/>
    <property type="match status" value="1"/>
</dbReference>
<gene>
    <name evidence="1" type="ORF">IQ22_00334</name>
</gene>
<dbReference type="InterPro" id="IPR021413">
    <property type="entry name" value="DUF3053"/>
</dbReference>
<keyword evidence="2" id="KW-1185">Reference proteome</keyword>
<sequence>MLARHFVFALLLIVLFPGLLSACSNEDRQRKAFTNFLQTRIINKPGVHVPVLTDKEKQIFGDYVAYYAVMEDFQASLNHRIRQPLAEALKQLFSLSMSEALQRREAIELARIQIENLPTLIKEELNKADAKRRTLSQSEPLLAVYDQAYNRVITQPAEAVNRLLPSAHEALTTVVDTLDYINAHADVINLNGSMIEVSDLKVQKELNARLQTLAVQSRSVIQSQRTLINLTYVQK</sequence>
<protein>
    <recommendedName>
        <fullName evidence="3">DUF3053 family protein</fullName>
    </recommendedName>
</protein>
<dbReference type="Proteomes" id="UP000316905">
    <property type="component" value="Unassembled WGS sequence"/>
</dbReference>
<dbReference type="RefSeq" id="WP_145137053.1">
    <property type="nucleotide sequence ID" value="NZ_VLKY01000001.1"/>
</dbReference>
<evidence type="ECO:0000313" key="2">
    <source>
        <dbReference type="Proteomes" id="UP000316905"/>
    </source>
</evidence>
<name>A0A562QRB6_9PSED</name>